<dbReference type="EMBL" id="BARS01021875">
    <property type="protein sequence ID" value="GAG08661.1"/>
    <property type="molecule type" value="Genomic_DNA"/>
</dbReference>
<feature type="non-terminal residue" evidence="1">
    <location>
        <position position="271"/>
    </location>
</feature>
<accession>X0W7M8</accession>
<name>X0W7M8_9ZZZZ</name>
<evidence type="ECO:0000313" key="1">
    <source>
        <dbReference type="EMBL" id="GAG08661.1"/>
    </source>
</evidence>
<proteinExistence type="predicted"/>
<gene>
    <name evidence="1" type="ORF">S01H1_35061</name>
</gene>
<protein>
    <submittedName>
        <fullName evidence="1">Uncharacterized protein</fullName>
    </submittedName>
</protein>
<dbReference type="AlphaFoldDB" id="X0W7M8"/>
<sequence>MAGTFTDTTITIGAGKFYDEDIEFVNAEETNCKVLYHNGDADWAWDVLDTPYKVVNPGVDDTLYYNNGNALATVGNNKYVNYWVFITPDTSEPVNIVLGTEYYNTIALVRAGTIPSLGDLPSPEFKLIYKITYQNDGGTPDYIETTDYRASSNLPIGSYVAADHGALAGLADDDHPQYSPKASPTFTGTVTVPSTNFTIGSTTFSEANMQDLIDNSMADTLHRHSELSASDGTPDRALVVDADGKVGIGTAIPLTALQVGIDDVSNPATLG</sequence>
<comment type="caution">
    <text evidence="1">The sequence shown here is derived from an EMBL/GenBank/DDBJ whole genome shotgun (WGS) entry which is preliminary data.</text>
</comment>
<organism evidence="1">
    <name type="scientific">marine sediment metagenome</name>
    <dbReference type="NCBI Taxonomy" id="412755"/>
    <lineage>
        <taxon>unclassified sequences</taxon>
        <taxon>metagenomes</taxon>
        <taxon>ecological metagenomes</taxon>
    </lineage>
</organism>
<reference evidence="1" key="1">
    <citation type="journal article" date="2014" name="Front. Microbiol.">
        <title>High frequency of phylogenetically diverse reductive dehalogenase-homologous genes in deep subseafloor sedimentary metagenomes.</title>
        <authorList>
            <person name="Kawai M."/>
            <person name="Futagami T."/>
            <person name="Toyoda A."/>
            <person name="Takaki Y."/>
            <person name="Nishi S."/>
            <person name="Hori S."/>
            <person name="Arai W."/>
            <person name="Tsubouchi T."/>
            <person name="Morono Y."/>
            <person name="Uchiyama I."/>
            <person name="Ito T."/>
            <person name="Fujiyama A."/>
            <person name="Inagaki F."/>
            <person name="Takami H."/>
        </authorList>
    </citation>
    <scope>NUCLEOTIDE SEQUENCE</scope>
    <source>
        <strain evidence="1">Expedition CK06-06</strain>
    </source>
</reference>